<dbReference type="GO" id="GO:0005737">
    <property type="term" value="C:cytoplasm"/>
    <property type="evidence" value="ECO:0007669"/>
    <property type="project" value="TreeGrafter"/>
</dbReference>
<evidence type="ECO:0000256" key="2">
    <source>
        <dbReference type="SAM" id="Coils"/>
    </source>
</evidence>
<gene>
    <name evidence="5" type="ORF">LSH36_118g02010</name>
</gene>
<feature type="compositionally biased region" description="Polar residues" evidence="3">
    <location>
        <begin position="279"/>
        <end position="294"/>
    </location>
</feature>
<dbReference type="PANTHER" id="PTHR45920">
    <property type="entry name" value="FORMIN HOMOLOGY 2 DOMAIN CONTAINING, ISOFORM I"/>
    <property type="match status" value="1"/>
</dbReference>
<dbReference type="PRINTS" id="PR00828">
    <property type="entry name" value="FORMIN"/>
</dbReference>
<evidence type="ECO:0000259" key="4">
    <source>
        <dbReference type="PROSITE" id="PS51444"/>
    </source>
</evidence>
<evidence type="ECO:0000256" key="3">
    <source>
        <dbReference type="SAM" id="MobiDB-lite"/>
    </source>
</evidence>
<feature type="compositionally biased region" description="Basic and acidic residues" evidence="3">
    <location>
        <begin position="148"/>
        <end position="163"/>
    </location>
</feature>
<feature type="coiled-coil region" evidence="2">
    <location>
        <begin position="654"/>
        <end position="703"/>
    </location>
</feature>
<feature type="compositionally biased region" description="Pro residues" evidence="3">
    <location>
        <begin position="823"/>
        <end position="901"/>
    </location>
</feature>
<sequence length="1425" mass="158044">MESPSDEGLSPDHISVMLNDHEMASDSHQHRVNTESTEPPPSKTKGQVYTPKFSISNIKEKRPEELQSHLVTDLGLSPIEEKSSTLSSELKSTDQVHSINSDVPSSHPLESSNRRLSTNSHQLSYDASFRSGPMGSVNNGAKSLNDVLSEKTGRERTEAEKAENGASINIENGHKRFRSGKYKPEPEQSTSVGGQREEVLTSAHYRSPVTDSMPEEQYLGIPNSRSSSIGSSLSEQTFTDAMTDESPGESSYVSATENHVSLSSQSCLDSSDDDESDTVFMSGSTSQRSVMSQSFTEGNQTYDAESGLLQRRAHSQDHLDKSPTTGMSRAYKPVEACYPVNTSRCLSATSHQKPRSRVSSDVSGRQVTPSPSPNLKRKKAAASEQDITNLEDGNNDNHYFHKTSTHSLSFDSGLDSATKHPRDVAAMMSDAFVTNIREATFDFTRQIQLLDDTFLGGETSLDQYSDTNEEASANMMNRSLFKYFDSRHRQQSSTGDDSGAKTGVRAPSRSVSLSDVIVRPQVIEKLDFKNLEKFEGHMLLSWLCDTFDTGHYLYGSFSKQDLRVLAAQFATNLLVAGVMRTLEADADLTVFKPDHMYCWSHSEPVYLTSDAAPPKLTVASWQPLQAENDDVQTDEPTFRPLSDNEKPIVITRLRKEMKDEVDRMKREHEVLIQCLRHDQASQLSEYQQQIKDLQREIEKYKILAGIESLTYHAFRDGSGSFEEKPEQTDRCLQTTVISMTDRCTETRVMMGEASVQTDRDVFGQSMVASQTEPEPCVVTQSRGIQVEIRATSPAHSPSSPSVSTISDTSVPPPVSPVTGVSVPPLPPPPPLPGMGPPPPPPLPGMGGPPPPPPLPGMGGAPPPPPLPGMGGPPPPPPLPGMGGPPPPPPIPGMGGPPPPPNLGVSPSGRQKRRAKPAKAMKSLFWKKLRVQETITDASGESEILWKTIEEPEVNLEEFEELFSQPPKKKKSFHREDSHDKGKIVKAAKILDQKRSQAIGIFISSLHLTVQDVDAALLDFDHSTCSYETLEALFNLKPETTEIQLIKKHIDESPNVPLDKPEQFLYDLSQIPNYTDRCFCLMFQTTFTETVTSIDRRLSTIKATCQFLMTSDSVQTILALILAFGNIMNEGTARGEADAFSLDILPKLKDVRNKDNSMSLLQYLVLNYVHKYEATKEANKSELPVPEPSDISESAQVDFDKIQDELHKSKAAIKECENHVEKVTKESAEEHIEPFKSSMTAFLDRAKTDVKEEEDNFEEAKHKFEQCCVFFTVEPKPNSASVSPSDFFGMWLSFCQDFKALWKKEQKKLSRLREAQTKMKQITECKSKQLEVVTKSKKGLIQPSDSSIQAGFPKKNISEGEKGIRNTWILQAWRYLLMIFAWQLARIELSSRAPLVEGNISRPFLALPNSYNLGWLVVGCSGVPYR</sequence>
<keyword evidence="2" id="KW-0175">Coiled coil</keyword>
<feature type="compositionally biased region" description="Basic residues" evidence="3">
    <location>
        <begin position="909"/>
        <end position="919"/>
    </location>
</feature>
<dbReference type="Proteomes" id="UP001208570">
    <property type="component" value="Unassembled WGS sequence"/>
</dbReference>
<dbReference type="InterPro" id="IPR042201">
    <property type="entry name" value="FH2_Formin_sf"/>
</dbReference>
<dbReference type="GO" id="GO:0045010">
    <property type="term" value="P:actin nucleation"/>
    <property type="evidence" value="ECO:0007669"/>
    <property type="project" value="InterPro"/>
</dbReference>
<dbReference type="SMART" id="SM00498">
    <property type="entry name" value="FH2"/>
    <property type="match status" value="1"/>
</dbReference>
<keyword evidence="6" id="KW-1185">Reference proteome</keyword>
<dbReference type="SUPFAM" id="SSF101447">
    <property type="entry name" value="Formin homology 2 domain (FH2 domain)"/>
    <property type="match status" value="1"/>
</dbReference>
<feature type="region of interest" description="Disordered" evidence="3">
    <location>
        <begin position="1"/>
        <end position="294"/>
    </location>
</feature>
<feature type="compositionally biased region" description="Basic and acidic residues" evidence="3">
    <location>
        <begin position="19"/>
        <end position="33"/>
    </location>
</feature>
<reference evidence="5" key="1">
    <citation type="journal article" date="2023" name="Mol. Biol. Evol.">
        <title>Third-Generation Sequencing Reveals the Adaptive Role of the Epigenome in Three Deep-Sea Polychaetes.</title>
        <authorList>
            <person name="Perez M."/>
            <person name="Aroh O."/>
            <person name="Sun Y."/>
            <person name="Lan Y."/>
            <person name="Juniper S.K."/>
            <person name="Young C.R."/>
            <person name="Angers B."/>
            <person name="Qian P.Y."/>
        </authorList>
    </citation>
    <scope>NUCLEOTIDE SEQUENCE</scope>
    <source>
        <strain evidence="5">P08H-3</strain>
    </source>
</reference>
<comment type="caution">
    <text evidence="5">The sequence shown here is derived from an EMBL/GenBank/DDBJ whole genome shotgun (WGS) entry which is preliminary data.</text>
</comment>
<feature type="domain" description="FH2" evidence="4">
    <location>
        <begin position="910"/>
        <end position="1323"/>
    </location>
</feature>
<name>A0AAD9JZ13_9ANNE</name>
<dbReference type="GO" id="GO:0051015">
    <property type="term" value="F:actin filament binding"/>
    <property type="evidence" value="ECO:0007669"/>
    <property type="project" value="TreeGrafter"/>
</dbReference>
<organism evidence="5 6">
    <name type="scientific">Paralvinella palmiformis</name>
    <dbReference type="NCBI Taxonomy" id="53620"/>
    <lineage>
        <taxon>Eukaryota</taxon>
        <taxon>Metazoa</taxon>
        <taxon>Spiralia</taxon>
        <taxon>Lophotrochozoa</taxon>
        <taxon>Annelida</taxon>
        <taxon>Polychaeta</taxon>
        <taxon>Sedentaria</taxon>
        <taxon>Canalipalpata</taxon>
        <taxon>Terebellida</taxon>
        <taxon>Terebelliformia</taxon>
        <taxon>Alvinellidae</taxon>
        <taxon>Paralvinella</taxon>
    </lineage>
</organism>
<dbReference type="Gene3D" id="1.20.58.2220">
    <property type="entry name" value="Formin, FH2 domain"/>
    <property type="match status" value="1"/>
</dbReference>
<evidence type="ECO:0000256" key="1">
    <source>
        <dbReference type="ARBA" id="ARBA00005271"/>
    </source>
</evidence>
<feature type="compositionally biased region" description="Basic and acidic residues" evidence="3">
    <location>
        <begin position="58"/>
        <end position="67"/>
    </location>
</feature>
<feature type="region of interest" description="Disordered" evidence="3">
    <location>
        <begin position="790"/>
        <end position="919"/>
    </location>
</feature>
<feature type="compositionally biased region" description="Low complexity" evidence="3">
    <location>
        <begin position="224"/>
        <end position="234"/>
    </location>
</feature>
<evidence type="ECO:0000313" key="6">
    <source>
        <dbReference type="Proteomes" id="UP001208570"/>
    </source>
</evidence>
<evidence type="ECO:0000313" key="5">
    <source>
        <dbReference type="EMBL" id="KAK2161345.1"/>
    </source>
</evidence>
<proteinExistence type="inferred from homology"/>
<dbReference type="EMBL" id="JAODUP010000118">
    <property type="protein sequence ID" value="KAK2161345.1"/>
    <property type="molecule type" value="Genomic_DNA"/>
</dbReference>
<feature type="region of interest" description="Disordered" evidence="3">
    <location>
        <begin position="346"/>
        <end position="398"/>
    </location>
</feature>
<feature type="compositionally biased region" description="Polar residues" evidence="3">
    <location>
        <begin position="346"/>
        <end position="369"/>
    </location>
</feature>
<dbReference type="GO" id="GO:0005884">
    <property type="term" value="C:actin filament"/>
    <property type="evidence" value="ECO:0007669"/>
    <property type="project" value="InterPro"/>
</dbReference>
<dbReference type="Pfam" id="PF02181">
    <property type="entry name" value="FH2"/>
    <property type="match status" value="1"/>
</dbReference>
<dbReference type="GO" id="GO:0030866">
    <property type="term" value="P:cortical actin cytoskeleton organization"/>
    <property type="evidence" value="ECO:0007669"/>
    <property type="project" value="TreeGrafter"/>
</dbReference>
<dbReference type="PANTHER" id="PTHR45920:SF7">
    <property type="entry name" value="FORMIN-G"/>
    <property type="match status" value="1"/>
</dbReference>
<feature type="coiled-coil region" evidence="2">
    <location>
        <begin position="1198"/>
        <end position="1262"/>
    </location>
</feature>
<accession>A0AAD9JZ13</accession>
<feature type="compositionally biased region" description="Polar residues" evidence="3">
    <location>
        <begin position="248"/>
        <end position="260"/>
    </location>
</feature>
<feature type="compositionally biased region" description="Low complexity" evidence="3">
    <location>
        <begin position="791"/>
        <end position="809"/>
    </location>
</feature>
<dbReference type="InterPro" id="IPR001265">
    <property type="entry name" value="Formin_Cappuccino_subfam"/>
</dbReference>
<comment type="similarity">
    <text evidence="1">Belongs to the formin homology family. Cappuccino subfamily.</text>
</comment>
<dbReference type="InterPro" id="IPR015425">
    <property type="entry name" value="FH2_Formin"/>
</dbReference>
<dbReference type="GO" id="GO:0008017">
    <property type="term" value="F:microtubule binding"/>
    <property type="evidence" value="ECO:0007669"/>
    <property type="project" value="InterPro"/>
</dbReference>
<protein>
    <recommendedName>
        <fullName evidence="4">FH2 domain-containing protein</fullName>
    </recommendedName>
</protein>
<feature type="compositionally biased region" description="Polar residues" evidence="3">
    <location>
        <begin position="95"/>
        <end position="125"/>
    </location>
</feature>
<dbReference type="PROSITE" id="PS51444">
    <property type="entry name" value="FH2"/>
    <property type="match status" value="1"/>
</dbReference>